<accession>A0A9X4H577</accession>
<feature type="region of interest" description="Disordered" evidence="1">
    <location>
        <begin position="1"/>
        <end position="21"/>
    </location>
</feature>
<gene>
    <name evidence="2" type="ORF">L7E55_07665</name>
</gene>
<sequence>MGSLERQGLAGPWHGPGGAVGRIGVVRQLRTGAGKAERGEDQACYGSQGLVE</sequence>
<protein>
    <submittedName>
        <fullName evidence="2">Uncharacterized protein</fullName>
    </submittedName>
</protein>
<reference evidence="2" key="1">
    <citation type="submission" date="2022-02" db="EMBL/GenBank/DDBJ databases">
        <authorList>
            <person name="Leng L."/>
        </authorList>
    </citation>
    <scope>NUCLEOTIDE SEQUENCE</scope>
    <source>
        <strain evidence="2">JI</strain>
    </source>
</reference>
<organism evidence="2 3">
    <name type="scientific">Pelotomaculum isophthalicicum JI</name>
    <dbReference type="NCBI Taxonomy" id="947010"/>
    <lineage>
        <taxon>Bacteria</taxon>
        <taxon>Bacillati</taxon>
        <taxon>Bacillota</taxon>
        <taxon>Clostridia</taxon>
        <taxon>Eubacteriales</taxon>
        <taxon>Desulfotomaculaceae</taxon>
        <taxon>Pelotomaculum</taxon>
    </lineage>
</organism>
<keyword evidence="3" id="KW-1185">Reference proteome</keyword>
<evidence type="ECO:0000313" key="2">
    <source>
        <dbReference type="EMBL" id="MDF9408237.1"/>
    </source>
</evidence>
<comment type="caution">
    <text evidence="2">The sequence shown here is derived from an EMBL/GenBank/DDBJ whole genome shotgun (WGS) entry which is preliminary data.</text>
</comment>
<dbReference type="EMBL" id="JAKOAV010000011">
    <property type="protein sequence ID" value="MDF9408237.1"/>
    <property type="molecule type" value="Genomic_DNA"/>
</dbReference>
<dbReference type="Proteomes" id="UP001154312">
    <property type="component" value="Unassembled WGS sequence"/>
</dbReference>
<dbReference type="AlphaFoldDB" id="A0A9X4H577"/>
<name>A0A9X4H577_9FIRM</name>
<evidence type="ECO:0000313" key="3">
    <source>
        <dbReference type="Proteomes" id="UP001154312"/>
    </source>
</evidence>
<proteinExistence type="predicted"/>
<dbReference type="RefSeq" id="WP_277443532.1">
    <property type="nucleotide sequence ID" value="NZ_JAKOAV010000011.1"/>
</dbReference>
<evidence type="ECO:0000256" key="1">
    <source>
        <dbReference type="SAM" id="MobiDB-lite"/>
    </source>
</evidence>